<dbReference type="AlphaFoldDB" id="A0A6G6GJ69"/>
<gene>
    <name evidence="1" type="ORF">G5B37_03390</name>
</gene>
<reference evidence="1 2" key="1">
    <citation type="submission" date="2020-02" db="EMBL/GenBank/DDBJ databases">
        <title>Complete genome sequence of Flavobacteriaceae bacterium.</title>
        <authorList>
            <person name="Kim S.-J."/>
            <person name="Kim Y.-S."/>
            <person name="Kim K.-H."/>
        </authorList>
    </citation>
    <scope>NUCLEOTIDE SEQUENCE [LARGE SCALE GENOMIC DNA]</scope>
    <source>
        <strain evidence="1 2">RR4-40</strain>
    </source>
</reference>
<name>A0A6G6GJ69_9FLAO</name>
<dbReference type="Proteomes" id="UP000505306">
    <property type="component" value="Chromosome"/>
</dbReference>
<dbReference type="RefSeq" id="WP_164678669.1">
    <property type="nucleotide sequence ID" value="NZ_CP049057.1"/>
</dbReference>
<evidence type="ECO:0000313" key="2">
    <source>
        <dbReference type="Proteomes" id="UP000505306"/>
    </source>
</evidence>
<protein>
    <submittedName>
        <fullName evidence="1">Uncharacterized protein</fullName>
    </submittedName>
</protein>
<accession>A0A6G6GJ69</accession>
<evidence type="ECO:0000313" key="1">
    <source>
        <dbReference type="EMBL" id="QIE58636.1"/>
    </source>
</evidence>
<organism evidence="1 2">
    <name type="scientific">Rasiella rasia</name>
    <dbReference type="NCBI Taxonomy" id="2744027"/>
    <lineage>
        <taxon>Bacteria</taxon>
        <taxon>Pseudomonadati</taxon>
        <taxon>Bacteroidota</taxon>
        <taxon>Flavobacteriia</taxon>
        <taxon>Flavobacteriales</taxon>
        <taxon>Flavobacteriaceae</taxon>
        <taxon>Rasiella</taxon>
    </lineage>
</organism>
<dbReference type="KEGG" id="mgel:G5B37_03390"/>
<sequence length="206" mass="24387">MKKIRIIILSIIVALCFSCNIKSDKKTIPNVIVEKLNSQFVKDSIEGDKFLERIYNSIDEKRLEDYGHDSFRFHHVDAFGNNSIFRVNYFDENDIELVAKFYQADESSEIGKYTLTNESITNLSSEQFIEFQNLVKGAYFWDLKMIEYPAQDYFDGYAYILEQFDYSHKPEKSRYHMVARSVPYKGSFRQACEKLVEFYNTEKNRN</sequence>
<proteinExistence type="predicted"/>
<keyword evidence="2" id="KW-1185">Reference proteome</keyword>
<dbReference type="EMBL" id="CP049057">
    <property type="protein sequence ID" value="QIE58636.1"/>
    <property type="molecule type" value="Genomic_DNA"/>
</dbReference>